<dbReference type="AlphaFoldDB" id="A0A2T8ICD4"/>
<proteinExistence type="predicted"/>
<dbReference type="Proteomes" id="UP000243499">
    <property type="component" value="Chromosome 7"/>
</dbReference>
<reference evidence="1" key="1">
    <citation type="submission" date="2018-04" db="EMBL/GenBank/DDBJ databases">
        <title>WGS assembly of Panicum hallii.</title>
        <authorList>
            <person name="Lovell J."/>
            <person name="Jenkins J."/>
            <person name="Lowry D."/>
            <person name="Mamidi S."/>
            <person name="Sreedasyam A."/>
            <person name="Weng X."/>
            <person name="Barry K."/>
            <person name="Bonette J."/>
            <person name="Campitelli B."/>
            <person name="Daum C."/>
            <person name="Gordon S."/>
            <person name="Gould B."/>
            <person name="Lipzen A."/>
            <person name="Macqueen A."/>
            <person name="Palacio-Mejia J."/>
            <person name="Plott C."/>
            <person name="Shakirov E."/>
            <person name="Shu S."/>
            <person name="Yoshinaga Y."/>
            <person name="Zane M."/>
            <person name="Rokhsar D."/>
            <person name="Grimwood J."/>
            <person name="Schmutz J."/>
            <person name="Juenger T."/>
        </authorList>
    </citation>
    <scope>NUCLEOTIDE SEQUENCE [LARGE SCALE GENOMIC DNA]</scope>
    <source>
        <strain evidence="1">FIL2</strain>
    </source>
</reference>
<sequence length="52" mass="5894">MVHMETTKHLCLHWTDGLISVPMTGMEIEDWWNLSLQAASAENRSRVAAVLI</sequence>
<accession>A0A2T8ICD4</accession>
<dbReference type="EMBL" id="CM008052">
    <property type="protein sequence ID" value="PVH35339.1"/>
    <property type="molecule type" value="Genomic_DNA"/>
</dbReference>
<dbReference type="Gramene" id="PVH35339">
    <property type="protein sequence ID" value="PVH35339"/>
    <property type="gene ID" value="PAHAL_7G156900"/>
</dbReference>
<organism evidence="1">
    <name type="scientific">Panicum hallii</name>
    <dbReference type="NCBI Taxonomy" id="206008"/>
    <lineage>
        <taxon>Eukaryota</taxon>
        <taxon>Viridiplantae</taxon>
        <taxon>Streptophyta</taxon>
        <taxon>Embryophyta</taxon>
        <taxon>Tracheophyta</taxon>
        <taxon>Spermatophyta</taxon>
        <taxon>Magnoliopsida</taxon>
        <taxon>Liliopsida</taxon>
        <taxon>Poales</taxon>
        <taxon>Poaceae</taxon>
        <taxon>PACMAD clade</taxon>
        <taxon>Panicoideae</taxon>
        <taxon>Panicodae</taxon>
        <taxon>Paniceae</taxon>
        <taxon>Panicinae</taxon>
        <taxon>Panicum</taxon>
        <taxon>Panicum sect. Panicum</taxon>
    </lineage>
</organism>
<gene>
    <name evidence="1" type="ORF">PAHAL_7G156900</name>
</gene>
<name>A0A2T8ICD4_9POAL</name>
<protein>
    <submittedName>
        <fullName evidence="1">Uncharacterized protein</fullName>
    </submittedName>
</protein>
<evidence type="ECO:0000313" key="1">
    <source>
        <dbReference type="EMBL" id="PVH35339.1"/>
    </source>
</evidence>